<dbReference type="Gramene" id="TRITD3Bv1G280990.3">
    <property type="protein sequence ID" value="TRITD3Bv1G280990.3"/>
    <property type="gene ID" value="TRITD3Bv1G280990"/>
</dbReference>
<evidence type="ECO:0000313" key="9">
    <source>
        <dbReference type="Proteomes" id="UP000324705"/>
    </source>
</evidence>
<reference evidence="8 9" key="1">
    <citation type="submission" date="2017-09" db="EMBL/GenBank/DDBJ databases">
        <authorList>
            <consortium name="International Durum Wheat Genome Sequencing Consortium (IDWGSC)"/>
            <person name="Milanesi L."/>
        </authorList>
    </citation>
    <scope>NUCLEOTIDE SEQUENCE [LARGE SCALE GENOMIC DNA]</scope>
    <source>
        <strain evidence="9">cv. Svevo</strain>
    </source>
</reference>
<evidence type="ECO:0000313" key="8">
    <source>
        <dbReference type="EMBL" id="VAH86562.1"/>
    </source>
</evidence>
<protein>
    <recommendedName>
        <fullName evidence="5">Pectin acetylesterase</fullName>
        <ecNumber evidence="5">3.1.1.-</ecNumber>
    </recommendedName>
</protein>
<accession>A0A9R1R1X6</accession>
<proteinExistence type="inferred from homology"/>
<keyword evidence="7" id="KW-1133">Transmembrane helix</keyword>
<dbReference type="PANTHER" id="PTHR21562">
    <property type="entry name" value="NOTUM-RELATED"/>
    <property type="match status" value="1"/>
</dbReference>
<evidence type="ECO:0000256" key="2">
    <source>
        <dbReference type="ARBA" id="ARBA00004191"/>
    </source>
</evidence>
<evidence type="ECO:0000256" key="1">
    <source>
        <dbReference type="ARBA" id="ARBA00003534"/>
    </source>
</evidence>
<comment type="subcellular location">
    <subcellularLocation>
        <location evidence="2 5">Secreted</location>
        <location evidence="2 5">Cell wall</location>
    </subcellularLocation>
</comment>
<dbReference type="Proteomes" id="UP000324705">
    <property type="component" value="Chromosome 3B"/>
</dbReference>
<dbReference type="InterPro" id="IPR004963">
    <property type="entry name" value="PAE/NOTUM"/>
</dbReference>
<dbReference type="AlphaFoldDB" id="A0A9R1R1X6"/>
<keyword evidence="4 5" id="KW-0134">Cell wall</keyword>
<dbReference type="EMBL" id="LT934116">
    <property type="protein sequence ID" value="VAH86562.1"/>
    <property type="molecule type" value="Genomic_DNA"/>
</dbReference>
<evidence type="ECO:0000256" key="6">
    <source>
        <dbReference type="SAM" id="MobiDB-lite"/>
    </source>
</evidence>
<feature type="compositionally biased region" description="Basic and acidic residues" evidence="6">
    <location>
        <begin position="9"/>
        <end position="18"/>
    </location>
</feature>
<gene>
    <name evidence="8" type="ORF">TRITD_3Bv1G280990</name>
</gene>
<comment type="function">
    <text evidence="1 5">Hydrolyzes acetyl esters in homogalacturonan regions of pectin. In type I primary cell wall, galacturonic acid residues of pectin can be acetylated at the O-2 and O-3 positions. Decreasing the degree of acetylation of pectin gels in vitro alters their physical properties.</text>
</comment>
<evidence type="ECO:0000256" key="7">
    <source>
        <dbReference type="SAM" id="Phobius"/>
    </source>
</evidence>
<dbReference type="GO" id="GO:0071555">
    <property type="term" value="P:cell wall organization"/>
    <property type="evidence" value="ECO:0007669"/>
    <property type="project" value="UniProtKB-KW"/>
</dbReference>
<keyword evidence="5" id="KW-0378">Hydrolase</keyword>
<evidence type="ECO:0000256" key="5">
    <source>
        <dbReference type="RuleBase" id="RU363114"/>
    </source>
</evidence>
<dbReference type="PANTHER" id="PTHR21562:SF105">
    <property type="entry name" value="PECTIN ACETYLESTERASE"/>
    <property type="match status" value="1"/>
</dbReference>
<evidence type="ECO:0000256" key="4">
    <source>
        <dbReference type="ARBA" id="ARBA00022512"/>
    </source>
</evidence>
<feature type="region of interest" description="Disordered" evidence="6">
    <location>
        <begin position="1"/>
        <end position="23"/>
    </location>
</feature>
<dbReference type="GO" id="GO:0016787">
    <property type="term" value="F:hydrolase activity"/>
    <property type="evidence" value="ECO:0007669"/>
    <property type="project" value="UniProtKB-KW"/>
</dbReference>
<comment type="similarity">
    <text evidence="3 5">Belongs to the pectinacetylesterase family.</text>
</comment>
<dbReference type="Pfam" id="PF03283">
    <property type="entry name" value="PAE"/>
    <property type="match status" value="1"/>
</dbReference>
<keyword evidence="9" id="KW-1185">Reference proteome</keyword>
<name>A0A9R1R1X6_TRITD</name>
<organism evidence="8 9">
    <name type="scientific">Triticum turgidum subsp. durum</name>
    <name type="common">Durum wheat</name>
    <name type="synonym">Triticum durum</name>
    <dbReference type="NCBI Taxonomy" id="4567"/>
    <lineage>
        <taxon>Eukaryota</taxon>
        <taxon>Viridiplantae</taxon>
        <taxon>Streptophyta</taxon>
        <taxon>Embryophyta</taxon>
        <taxon>Tracheophyta</taxon>
        <taxon>Spermatophyta</taxon>
        <taxon>Magnoliopsida</taxon>
        <taxon>Liliopsida</taxon>
        <taxon>Poales</taxon>
        <taxon>Poaceae</taxon>
        <taxon>BOP clade</taxon>
        <taxon>Pooideae</taxon>
        <taxon>Triticodae</taxon>
        <taxon>Triticeae</taxon>
        <taxon>Triticinae</taxon>
        <taxon>Triticum</taxon>
    </lineage>
</organism>
<evidence type="ECO:0000256" key="3">
    <source>
        <dbReference type="ARBA" id="ARBA00005784"/>
    </source>
</evidence>
<keyword evidence="5" id="KW-0964">Secreted</keyword>
<keyword evidence="7" id="KW-0812">Transmembrane</keyword>
<feature type="transmembrane region" description="Helical" evidence="7">
    <location>
        <begin position="28"/>
        <end position="46"/>
    </location>
</feature>
<dbReference type="EC" id="3.1.1.-" evidence="5"/>
<sequence>MAATTKPLLHPEPEERQHGSAANSARRLAVASAVLIVLLMAAFVHLRTRLFLSPPEPVEVELTLVDGAREKGAVCLDGTPAGYHLQRGSGTGSSSWLIHLQLRSFS</sequence>
<keyword evidence="5" id="KW-0961">Cell wall biogenesis/degradation</keyword>
<keyword evidence="7" id="KW-0472">Membrane</keyword>